<sequence length="231" mass="25007">MAQRRRQPTSMNTASIRMGPYAGVLPWARRPQAGDDDGGDDSVVVLLGQERYEPGWRDGGRWSDFGGGVEPRVDRDEIAAAAREAYEETMGMLGSRDDIETALRDAAATGRLVEARSPKGAVVFLWEVPFDATLPTQFARVYAYAQEAAAAAAGPSSPRAQREGGGFASPKGYYEKINVAWVPVPALIEAIEAALPVAEARAQGRVPLGDPGLLRDDFARTVVRFFDPSRR</sequence>
<dbReference type="SUPFAM" id="SSF55811">
    <property type="entry name" value="Nudix"/>
    <property type="match status" value="1"/>
</dbReference>
<evidence type="ECO:0008006" key="2">
    <source>
        <dbReference type="Google" id="ProtNLM"/>
    </source>
</evidence>
<dbReference type="RefSeq" id="YP_009483837.1">
    <property type="nucleotide sequence ID" value="NC_037667.1"/>
</dbReference>
<dbReference type="InterPro" id="IPR015797">
    <property type="entry name" value="NUDIX_hydrolase-like_dom_sf"/>
</dbReference>
<protein>
    <recommendedName>
        <fullName evidence="2">Nudix hydrolase domain-containing protein</fullName>
    </recommendedName>
</protein>
<gene>
    <name evidence="1" type="ORF">pqer_cds_1146</name>
</gene>
<dbReference type="Gene3D" id="3.90.79.10">
    <property type="entry name" value="Nucleoside Triphosphate Pyrophosphohydrolase"/>
    <property type="match status" value="1"/>
</dbReference>
<dbReference type="GeneID" id="36844709"/>
<dbReference type="KEGG" id="vg:36844709"/>
<name>A0A2U7UAU0_9VIRU</name>
<accession>A0A2U7UAU0</accession>
<organism evidence="1">
    <name type="scientific">Pandoravirus quercus</name>
    <dbReference type="NCBI Taxonomy" id="2107709"/>
    <lineage>
        <taxon>Viruses</taxon>
        <taxon>Pandoravirus</taxon>
    </lineage>
</organism>
<evidence type="ECO:0000313" key="1">
    <source>
        <dbReference type="EMBL" id="AVK75568.1"/>
    </source>
</evidence>
<dbReference type="Proteomes" id="UP000248852">
    <property type="component" value="Segment"/>
</dbReference>
<reference evidence="1" key="1">
    <citation type="journal article" date="2018" name="Nat. Commun.">
        <title>Diversity and evolution of the emerging Pandoraviridae family.</title>
        <authorList>
            <person name="Legendre M."/>
            <person name="Fabre E."/>
            <person name="Poirot O."/>
            <person name="Jeudy S."/>
            <person name="Lartigue A."/>
            <person name="Alempic J.M."/>
            <person name="Beucher L."/>
            <person name="Philippe N."/>
            <person name="Bertaux L."/>
            <person name="Christo-Foroux E."/>
            <person name="Labadie K."/>
            <person name="Coute Y."/>
            <person name="Abergel C."/>
            <person name="Claverie J.M."/>
        </authorList>
    </citation>
    <scope>NUCLEOTIDE SEQUENCE [LARGE SCALE GENOMIC DNA]</scope>
    <source>
        <strain evidence="1">Quercus</strain>
    </source>
</reference>
<dbReference type="EMBL" id="MG011689">
    <property type="protein sequence ID" value="AVK75568.1"/>
    <property type="molecule type" value="Genomic_DNA"/>
</dbReference>
<proteinExistence type="predicted"/>